<evidence type="ECO:0000313" key="5">
    <source>
        <dbReference type="Proteomes" id="UP000649739"/>
    </source>
</evidence>
<dbReference type="PANTHER" id="PTHR10587">
    <property type="entry name" value="GLYCOSYL TRANSFERASE-RELATED"/>
    <property type="match status" value="1"/>
</dbReference>
<dbReference type="GO" id="GO:0016020">
    <property type="term" value="C:membrane"/>
    <property type="evidence" value="ECO:0007669"/>
    <property type="project" value="TreeGrafter"/>
</dbReference>
<dbReference type="Pfam" id="PF01522">
    <property type="entry name" value="Polysacc_deac_1"/>
    <property type="match status" value="1"/>
</dbReference>
<dbReference type="AlphaFoldDB" id="A0A8J3FAQ4"/>
<dbReference type="SUPFAM" id="SSF88713">
    <property type="entry name" value="Glycoside hydrolase/deacetylase"/>
    <property type="match status" value="1"/>
</dbReference>
<dbReference type="PROSITE" id="PS51677">
    <property type="entry name" value="NODB"/>
    <property type="match status" value="1"/>
</dbReference>
<keyword evidence="5" id="KW-1185">Reference proteome</keyword>
<dbReference type="GO" id="GO:0005975">
    <property type="term" value="P:carbohydrate metabolic process"/>
    <property type="evidence" value="ECO:0007669"/>
    <property type="project" value="InterPro"/>
</dbReference>
<dbReference type="EMBL" id="BMQB01000001">
    <property type="protein sequence ID" value="GGJ76711.1"/>
    <property type="molecule type" value="Genomic_DNA"/>
</dbReference>
<name>A0A8J3FAQ4_9ACTN</name>
<protein>
    <recommendedName>
        <fullName evidence="3">NodB homology domain-containing protein</fullName>
    </recommendedName>
</protein>
<dbReference type="InterPro" id="IPR050248">
    <property type="entry name" value="Polysacc_deacetylase_ArnD"/>
</dbReference>
<accession>A0A8J3FAQ4</accession>
<evidence type="ECO:0000313" key="4">
    <source>
        <dbReference type="EMBL" id="GGJ76711.1"/>
    </source>
</evidence>
<sequence>MPPATRTALRRLTAVALGAILLAEGLHLATRPARAADPGTPRTPVALGLAGAVQAQAVRGVSASRRGVVALTFDDGPSAYTPQVLGVLRRHRIRATFFVLGYEVRKYPALSRRIVREGHAIANHSLSHPDMRTLSSANVRSQVLRTQSIIRSATGRTPTSFRFPYGASDARTRAVVQRCGVRYVDWNIDTRDWTRPGANRISNHIVSHVRKDRLNVVLMHDGGGNRANTVAALDRTIRTLKSRGYRFGIV</sequence>
<dbReference type="GO" id="GO:0016810">
    <property type="term" value="F:hydrolase activity, acting on carbon-nitrogen (but not peptide) bonds"/>
    <property type="evidence" value="ECO:0007669"/>
    <property type="project" value="InterPro"/>
</dbReference>
<evidence type="ECO:0000256" key="2">
    <source>
        <dbReference type="ARBA" id="ARBA00022801"/>
    </source>
</evidence>
<proteinExistence type="predicted"/>
<keyword evidence="2" id="KW-0378">Hydrolase</keyword>
<dbReference type="InterPro" id="IPR002509">
    <property type="entry name" value="NODB_dom"/>
</dbReference>
<comment type="caution">
    <text evidence="4">The sequence shown here is derived from an EMBL/GenBank/DDBJ whole genome shotgun (WGS) entry which is preliminary data.</text>
</comment>
<keyword evidence="1" id="KW-0479">Metal-binding</keyword>
<dbReference type="GO" id="GO:0046872">
    <property type="term" value="F:metal ion binding"/>
    <property type="evidence" value="ECO:0007669"/>
    <property type="project" value="UniProtKB-KW"/>
</dbReference>
<organism evidence="4 5">
    <name type="scientific">Pilimelia anulata</name>
    <dbReference type="NCBI Taxonomy" id="53371"/>
    <lineage>
        <taxon>Bacteria</taxon>
        <taxon>Bacillati</taxon>
        <taxon>Actinomycetota</taxon>
        <taxon>Actinomycetes</taxon>
        <taxon>Micromonosporales</taxon>
        <taxon>Micromonosporaceae</taxon>
        <taxon>Pilimelia</taxon>
    </lineage>
</organism>
<evidence type="ECO:0000256" key="1">
    <source>
        <dbReference type="ARBA" id="ARBA00022723"/>
    </source>
</evidence>
<reference evidence="4" key="2">
    <citation type="submission" date="2020-09" db="EMBL/GenBank/DDBJ databases">
        <authorList>
            <person name="Sun Q."/>
            <person name="Ohkuma M."/>
        </authorList>
    </citation>
    <scope>NUCLEOTIDE SEQUENCE</scope>
    <source>
        <strain evidence="4">JCM 3090</strain>
    </source>
</reference>
<dbReference type="CDD" id="cd10917">
    <property type="entry name" value="CE4_NodB_like_6s_7s"/>
    <property type="match status" value="1"/>
</dbReference>
<dbReference type="Gene3D" id="3.20.20.370">
    <property type="entry name" value="Glycoside hydrolase/deacetylase"/>
    <property type="match status" value="1"/>
</dbReference>
<dbReference type="Proteomes" id="UP000649739">
    <property type="component" value="Unassembled WGS sequence"/>
</dbReference>
<dbReference type="RefSeq" id="WP_189168201.1">
    <property type="nucleotide sequence ID" value="NZ_BMQB01000001.1"/>
</dbReference>
<dbReference type="PANTHER" id="PTHR10587:SF133">
    <property type="entry name" value="CHITIN DEACETYLASE 1-RELATED"/>
    <property type="match status" value="1"/>
</dbReference>
<evidence type="ECO:0000259" key="3">
    <source>
        <dbReference type="PROSITE" id="PS51677"/>
    </source>
</evidence>
<feature type="domain" description="NodB homology" evidence="3">
    <location>
        <begin position="67"/>
        <end position="248"/>
    </location>
</feature>
<dbReference type="InterPro" id="IPR011330">
    <property type="entry name" value="Glyco_hydro/deAcase_b/a-brl"/>
</dbReference>
<gene>
    <name evidence="4" type="ORF">GCM10010123_03370</name>
</gene>
<reference evidence="4" key="1">
    <citation type="journal article" date="2014" name="Int. J. Syst. Evol. Microbiol.">
        <title>Complete genome sequence of Corynebacterium casei LMG S-19264T (=DSM 44701T), isolated from a smear-ripened cheese.</title>
        <authorList>
            <consortium name="US DOE Joint Genome Institute (JGI-PGF)"/>
            <person name="Walter F."/>
            <person name="Albersmeier A."/>
            <person name="Kalinowski J."/>
            <person name="Ruckert C."/>
        </authorList>
    </citation>
    <scope>NUCLEOTIDE SEQUENCE</scope>
    <source>
        <strain evidence="4">JCM 3090</strain>
    </source>
</reference>